<keyword evidence="2" id="KW-1185">Reference proteome</keyword>
<proteinExistence type="predicted"/>
<dbReference type="Proteomes" id="UP000238479">
    <property type="component" value="Chromosome 2"/>
</dbReference>
<name>A0A2P6S0I6_ROSCH</name>
<dbReference type="AlphaFoldDB" id="A0A2P6S0I6"/>
<accession>A0A2P6S0I6</accession>
<dbReference type="EMBL" id="PDCK01000040">
    <property type="protein sequence ID" value="PRQ52198.1"/>
    <property type="molecule type" value="Genomic_DNA"/>
</dbReference>
<evidence type="ECO:0000313" key="2">
    <source>
        <dbReference type="Proteomes" id="UP000238479"/>
    </source>
</evidence>
<comment type="caution">
    <text evidence="1">The sequence shown here is derived from an EMBL/GenBank/DDBJ whole genome shotgun (WGS) entry which is preliminary data.</text>
</comment>
<dbReference type="Gramene" id="PRQ52198">
    <property type="protein sequence ID" value="PRQ52198"/>
    <property type="gene ID" value="RchiOBHm_Chr2g0152861"/>
</dbReference>
<protein>
    <submittedName>
        <fullName evidence="1">Uncharacterized protein</fullName>
    </submittedName>
</protein>
<evidence type="ECO:0000313" key="1">
    <source>
        <dbReference type="EMBL" id="PRQ52198.1"/>
    </source>
</evidence>
<reference evidence="1 2" key="1">
    <citation type="journal article" date="2018" name="Nat. Genet.">
        <title>The Rosa genome provides new insights in the design of modern roses.</title>
        <authorList>
            <person name="Bendahmane M."/>
        </authorList>
    </citation>
    <scope>NUCLEOTIDE SEQUENCE [LARGE SCALE GENOMIC DNA]</scope>
    <source>
        <strain evidence="2">cv. Old Blush</strain>
    </source>
</reference>
<organism evidence="1 2">
    <name type="scientific">Rosa chinensis</name>
    <name type="common">China rose</name>
    <dbReference type="NCBI Taxonomy" id="74649"/>
    <lineage>
        <taxon>Eukaryota</taxon>
        <taxon>Viridiplantae</taxon>
        <taxon>Streptophyta</taxon>
        <taxon>Embryophyta</taxon>
        <taxon>Tracheophyta</taxon>
        <taxon>Spermatophyta</taxon>
        <taxon>Magnoliopsida</taxon>
        <taxon>eudicotyledons</taxon>
        <taxon>Gunneridae</taxon>
        <taxon>Pentapetalae</taxon>
        <taxon>rosids</taxon>
        <taxon>fabids</taxon>
        <taxon>Rosales</taxon>
        <taxon>Rosaceae</taxon>
        <taxon>Rosoideae</taxon>
        <taxon>Rosoideae incertae sedis</taxon>
        <taxon>Rosa</taxon>
    </lineage>
</organism>
<gene>
    <name evidence="1" type="ORF">RchiOBHm_Chr2g0152861</name>
</gene>
<sequence>MGIMKYVARLLNWEFLLFEKCQDSVLSDRFETFGSNDRWSEDVRVTVGSGHQYVLGLKGKKFLSILY</sequence>